<proteinExistence type="predicted"/>
<organism evidence="1">
    <name type="scientific">Arundo donax</name>
    <name type="common">Giant reed</name>
    <name type="synonym">Donax arundinaceus</name>
    <dbReference type="NCBI Taxonomy" id="35708"/>
    <lineage>
        <taxon>Eukaryota</taxon>
        <taxon>Viridiplantae</taxon>
        <taxon>Streptophyta</taxon>
        <taxon>Embryophyta</taxon>
        <taxon>Tracheophyta</taxon>
        <taxon>Spermatophyta</taxon>
        <taxon>Magnoliopsida</taxon>
        <taxon>Liliopsida</taxon>
        <taxon>Poales</taxon>
        <taxon>Poaceae</taxon>
        <taxon>PACMAD clade</taxon>
        <taxon>Arundinoideae</taxon>
        <taxon>Arundineae</taxon>
        <taxon>Arundo</taxon>
    </lineage>
</organism>
<sequence length="48" mass="5599">MKFNCQKITSISYSFQVVKHMTPLSTTSILFLEISAFKVTECRKLRQN</sequence>
<dbReference type="AlphaFoldDB" id="A0A0A8ZU29"/>
<reference evidence="1" key="2">
    <citation type="journal article" date="2015" name="Data Brief">
        <title>Shoot transcriptome of the giant reed, Arundo donax.</title>
        <authorList>
            <person name="Barrero R.A."/>
            <person name="Guerrero F.D."/>
            <person name="Moolhuijzen P."/>
            <person name="Goolsby J.A."/>
            <person name="Tidwell J."/>
            <person name="Bellgard S.E."/>
            <person name="Bellgard M.I."/>
        </authorList>
    </citation>
    <scope>NUCLEOTIDE SEQUENCE</scope>
    <source>
        <tissue evidence="1">Shoot tissue taken approximately 20 cm above the soil surface</tissue>
    </source>
</reference>
<name>A0A0A8ZU29_ARUDO</name>
<accession>A0A0A8ZU29</accession>
<reference evidence="1" key="1">
    <citation type="submission" date="2014-09" db="EMBL/GenBank/DDBJ databases">
        <authorList>
            <person name="Magalhaes I.L.F."/>
            <person name="Oliveira U."/>
            <person name="Santos F.R."/>
            <person name="Vidigal T.H.D.A."/>
            <person name="Brescovit A.D."/>
            <person name="Santos A.J."/>
        </authorList>
    </citation>
    <scope>NUCLEOTIDE SEQUENCE</scope>
    <source>
        <tissue evidence="1">Shoot tissue taken approximately 20 cm above the soil surface</tissue>
    </source>
</reference>
<dbReference type="EMBL" id="GBRH01255589">
    <property type="protein sequence ID" value="JAD42306.1"/>
    <property type="molecule type" value="Transcribed_RNA"/>
</dbReference>
<evidence type="ECO:0000313" key="1">
    <source>
        <dbReference type="EMBL" id="JAD42306.1"/>
    </source>
</evidence>
<protein>
    <submittedName>
        <fullName evidence="1">Uncharacterized protein</fullName>
    </submittedName>
</protein>